<dbReference type="EMBL" id="GECZ01027562">
    <property type="protein sequence ID" value="JAS42207.1"/>
    <property type="molecule type" value="Transcribed_RNA"/>
</dbReference>
<dbReference type="CDD" id="cd00555">
    <property type="entry name" value="Maf"/>
    <property type="match status" value="1"/>
</dbReference>
<evidence type="ECO:0000256" key="1">
    <source>
        <dbReference type="ARBA" id="ARBA00001968"/>
    </source>
</evidence>
<keyword evidence="2" id="KW-0378">Hydrolase</keyword>
<reference evidence="3" key="1">
    <citation type="submission" date="2015-11" db="EMBL/GenBank/DDBJ databases">
        <title>De novo transcriptome assembly of four potential Pierce s Disease insect vectors from Arizona vineyards.</title>
        <authorList>
            <person name="Tassone E.E."/>
        </authorList>
    </citation>
    <scope>NUCLEOTIDE SEQUENCE</scope>
</reference>
<dbReference type="AlphaFoldDB" id="A0A1B6EW96"/>
<comment type="cofactor">
    <cofactor evidence="1">
        <name>a divalent metal cation</name>
        <dbReference type="ChEBI" id="CHEBI:60240"/>
    </cofactor>
</comment>
<dbReference type="InterPro" id="IPR003697">
    <property type="entry name" value="Maf-like"/>
</dbReference>
<dbReference type="PIRSF" id="PIRSF006305">
    <property type="entry name" value="Maf"/>
    <property type="match status" value="1"/>
</dbReference>
<dbReference type="Pfam" id="PF02545">
    <property type="entry name" value="Maf"/>
    <property type="match status" value="1"/>
</dbReference>
<sequence>MLEPIRASILSGKRIILASTSPRRAEILQNIGLRFEVIPSTYEENLDPKDYQNHGDFAIATALNKVLEVDERLSNDPVKPDIIIGADTVVSYDGRVFGKPRDKEEAFKHLQVLSGKQHTVFTGVVIKTRTNISKFYEHTKVLMAKMDQRTIQAYIATNEPMDKAGAYGIQGFGGSIIEKIDGDYFTVMGLPLHSLCKHMLQLLQ</sequence>
<dbReference type="SUPFAM" id="SSF52972">
    <property type="entry name" value="ITPase-like"/>
    <property type="match status" value="1"/>
</dbReference>
<dbReference type="Gene3D" id="3.90.950.10">
    <property type="match status" value="1"/>
</dbReference>
<evidence type="ECO:0000256" key="2">
    <source>
        <dbReference type="ARBA" id="ARBA00022801"/>
    </source>
</evidence>
<dbReference type="PANTHER" id="PTHR43213">
    <property type="entry name" value="BIFUNCTIONAL DTTP/UTP PYROPHOSPHATASE/METHYLTRANSFERASE PROTEIN-RELATED"/>
    <property type="match status" value="1"/>
</dbReference>
<gene>
    <name evidence="3" type="ORF">g.11865</name>
</gene>
<dbReference type="PANTHER" id="PTHR43213:SF5">
    <property type="entry name" value="BIFUNCTIONAL DTTP_UTP PYROPHOSPHATASE_METHYLTRANSFERASE PROTEIN-RELATED"/>
    <property type="match status" value="1"/>
</dbReference>
<evidence type="ECO:0000313" key="3">
    <source>
        <dbReference type="EMBL" id="JAS42207.1"/>
    </source>
</evidence>
<name>A0A1B6EW96_9HEMI</name>
<proteinExistence type="inferred from homology"/>
<dbReference type="GO" id="GO:0047429">
    <property type="term" value="F:nucleoside triphosphate diphosphatase activity"/>
    <property type="evidence" value="ECO:0007669"/>
    <property type="project" value="InterPro"/>
</dbReference>
<organism evidence="3">
    <name type="scientific">Cuerna arida</name>
    <dbReference type="NCBI Taxonomy" id="1464854"/>
    <lineage>
        <taxon>Eukaryota</taxon>
        <taxon>Metazoa</taxon>
        <taxon>Ecdysozoa</taxon>
        <taxon>Arthropoda</taxon>
        <taxon>Hexapoda</taxon>
        <taxon>Insecta</taxon>
        <taxon>Pterygota</taxon>
        <taxon>Neoptera</taxon>
        <taxon>Paraneoptera</taxon>
        <taxon>Hemiptera</taxon>
        <taxon>Auchenorrhyncha</taxon>
        <taxon>Membracoidea</taxon>
        <taxon>Cicadellidae</taxon>
        <taxon>Cicadellinae</taxon>
        <taxon>Proconiini</taxon>
        <taxon>Cuerna</taxon>
    </lineage>
</organism>
<dbReference type="InterPro" id="IPR029001">
    <property type="entry name" value="ITPase-like_fam"/>
</dbReference>
<protein>
    <submittedName>
        <fullName evidence="3">Uncharacterized protein</fullName>
    </submittedName>
</protein>
<dbReference type="NCBIfam" id="TIGR00172">
    <property type="entry name" value="maf"/>
    <property type="match status" value="1"/>
</dbReference>
<dbReference type="HAMAP" id="MF_00528">
    <property type="entry name" value="Maf"/>
    <property type="match status" value="1"/>
</dbReference>
<accession>A0A1B6EW96</accession>